<dbReference type="Proteomes" id="UP000063964">
    <property type="component" value="Chromosome"/>
</dbReference>
<dbReference type="InterPro" id="IPR054701">
    <property type="entry name" value="DVU0298-like"/>
</dbReference>
<keyword evidence="2" id="KW-1185">Reference proteome</keyword>
<proteinExistence type="predicted"/>
<dbReference type="Gene3D" id="1.25.10.10">
    <property type="entry name" value="Leucine-rich Repeat Variant"/>
    <property type="match status" value="1"/>
</dbReference>
<dbReference type="STRING" id="888061.AXF15_12790"/>
<accession>A0A109W6L3</accession>
<dbReference type="SUPFAM" id="SSF48371">
    <property type="entry name" value="ARM repeat"/>
    <property type="match status" value="1"/>
</dbReference>
<dbReference type="KEGG" id="doa:AXF15_12790"/>
<dbReference type="OrthoDB" id="5430983at2"/>
<dbReference type="RefSeq" id="WP_066608290.1">
    <property type="nucleotide sequence ID" value="NZ_CP014230.1"/>
</dbReference>
<organism evidence="1 2">
    <name type="scientific">Desulfomicrobium orale DSM 12838</name>
    <dbReference type="NCBI Taxonomy" id="888061"/>
    <lineage>
        <taxon>Bacteria</taxon>
        <taxon>Pseudomonadati</taxon>
        <taxon>Thermodesulfobacteriota</taxon>
        <taxon>Desulfovibrionia</taxon>
        <taxon>Desulfovibrionales</taxon>
        <taxon>Desulfomicrobiaceae</taxon>
        <taxon>Desulfomicrobium</taxon>
    </lineage>
</organism>
<dbReference type="InterPro" id="IPR011989">
    <property type="entry name" value="ARM-like"/>
</dbReference>
<dbReference type="AlphaFoldDB" id="A0A109W6L3"/>
<protein>
    <recommendedName>
        <fullName evidence="3">PBS lyase</fullName>
    </recommendedName>
</protein>
<dbReference type="EMBL" id="CP014230">
    <property type="protein sequence ID" value="AMD93889.1"/>
    <property type="molecule type" value="Genomic_DNA"/>
</dbReference>
<gene>
    <name evidence="1" type="ORF">AXF15_12790</name>
</gene>
<dbReference type="NCBIfam" id="NF045662">
    <property type="entry name" value="DVU0298_fam"/>
    <property type="match status" value="1"/>
</dbReference>
<evidence type="ECO:0000313" key="1">
    <source>
        <dbReference type="EMBL" id="AMD93889.1"/>
    </source>
</evidence>
<dbReference type="Pfam" id="PF13513">
    <property type="entry name" value="HEAT_EZ"/>
    <property type="match status" value="1"/>
</dbReference>
<dbReference type="InterPro" id="IPR016024">
    <property type="entry name" value="ARM-type_fold"/>
</dbReference>
<name>A0A109W6L3_9BACT</name>
<evidence type="ECO:0008006" key="3">
    <source>
        <dbReference type="Google" id="ProtNLM"/>
    </source>
</evidence>
<reference evidence="2" key="1">
    <citation type="submission" date="2016-02" db="EMBL/GenBank/DDBJ databases">
        <authorList>
            <person name="Holder M.E."/>
            <person name="Ajami N.J."/>
            <person name="Petrosino J.F."/>
        </authorList>
    </citation>
    <scope>NUCLEOTIDE SEQUENCE [LARGE SCALE GENOMIC DNA]</scope>
    <source>
        <strain evidence="2">DSM 12838</strain>
    </source>
</reference>
<evidence type="ECO:0000313" key="2">
    <source>
        <dbReference type="Proteomes" id="UP000063964"/>
    </source>
</evidence>
<sequence length="235" mass="25846">MAGARETKHRVLAGLAEPDWERLLPELADLGQQAVSPLFSALCNTSATVRWRAVTAFGEVIGRMALVTPEKARVVMRRFIWSLNDESGGIGWGAPEAMAEIMAVSPRMAGEYHNHLLAYIHDAEHRPDCYLEHAPLRRGAVWGVGRLAQSRPELARPAGPDLIHALDDCDRIIRGMAAWACGLLGLRTALPQLRLFHADHSPLEIYLDRKIEIRTPAMLAAEAISRITGAGPEKN</sequence>